<dbReference type="InterPro" id="IPR002575">
    <property type="entry name" value="Aminoglycoside_PTrfase"/>
</dbReference>
<accession>A0A0G4L597</accession>
<dbReference type="InterPro" id="IPR011009">
    <property type="entry name" value="Kinase-like_dom_sf"/>
</dbReference>
<reference evidence="3" key="1">
    <citation type="submission" date="2015-05" db="EMBL/GenBank/DDBJ databases">
        <authorList>
            <person name="Fogelqvist Johan"/>
        </authorList>
    </citation>
    <scope>NUCLEOTIDE SEQUENCE [LARGE SCALE GENOMIC DNA]</scope>
</reference>
<proteinExistence type="predicted"/>
<dbReference type="Gene3D" id="3.90.1200.10">
    <property type="match status" value="1"/>
</dbReference>
<evidence type="ECO:0000313" key="2">
    <source>
        <dbReference type="EMBL" id="CRK17197.1"/>
    </source>
</evidence>
<gene>
    <name evidence="2" type="ORF">BN1723_002363</name>
</gene>
<dbReference type="Proteomes" id="UP000045706">
    <property type="component" value="Unassembled WGS sequence"/>
</dbReference>
<evidence type="ECO:0000313" key="3">
    <source>
        <dbReference type="Proteomes" id="UP000045706"/>
    </source>
</evidence>
<dbReference type="InterPro" id="IPR051678">
    <property type="entry name" value="AGP_Transferase"/>
</dbReference>
<protein>
    <recommendedName>
        <fullName evidence="1">Aminoglycoside phosphotransferase domain-containing protein</fullName>
    </recommendedName>
</protein>
<evidence type="ECO:0000259" key="1">
    <source>
        <dbReference type="Pfam" id="PF01636"/>
    </source>
</evidence>
<dbReference type="PANTHER" id="PTHR21310:SF15">
    <property type="entry name" value="AMINOGLYCOSIDE PHOSPHOTRANSFERASE DOMAIN-CONTAINING PROTEIN"/>
    <property type="match status" value="1"/>
</dbReference>
<dbReference type="EMBL" id="CVQI01007779">
    <property type="protein sequence ID" value="CRK17197.1"/>
    <property type="molecule type" value="Genomic_DNA"/>
</dbReference>
<dbReference type="AlphaFoldDB" id="A0A0G4L597"/>
<sequence length="419" mass="46842">MRFKSEPFSIQPPQSHVHIHSVRLRLRSYGIRAKLLTNVYWCNKMALPFEFHWSGQNSDEASDITYRAVRWSAILDVAIELSGDNQCAFDGRYHAGGRHIVRRITVPARATTWLAKVPIVLASEPGRNWNSQRRFTMESEIATMIHISSKTNIPIPEVFGYDTSMEGNPAGLPFILMQCIQGNTVFDMGGPQILNSLQKTMVLESIASMQCQLLHAGVDQIGCLVMASNGGIDIGKLPQEFGLQGPFTQPADFFWSWVANNRTFKNLEQLADVDLKRATEAFPTRLASVIDKLTANNVVRNYPIVHPDLGMHNILLNNDYEVVGVIDWEGAYSAPIDVFAARTNMFASLDVDNGILAINAEGIDYESVIASMEKDDESIHVLLTALRSVVGGLSLCMKMYEEGRAMRFDRFIENIERGL</sequence>
<feature type="domain" description="Aminoglycoside phosphotransferase" evidence="1">
    <location>
        <begin position="137"/>
        <end position="335"/>
    </location>
</feature>
<dbReference type="Gene3D" id="3.30.200.150">
    <property type="match status" value="1"/>
</dbReference>
<dbReference type="PANTHER" id="PTHR21310">
    <property type="entry name" value="AMINOGLYCOSIDE PHOSPHOTRANSFERASE-RELATED-RELATED"/>
    <property type="match status" value="1"/>
</dbReference>
<organism evidence="2 3">
    <name type="scientific">Verticillium longisporum</name>
    <name type="common">Verticillium dahliae var. longisporum</name>
    <dbReference type="NCBI Taxonomy" id="100787"/>
    <lineage>
        <taxon>Eukaryota</taxon>
        <taxon>Fungi</taxon>
        <taxon>Dikarya</taxon>
        <taxon>Ascomycota</taxon>
        <taxon>Pezizomycotina</taxon>
        <taxon>Sordariomycetes</taxon>
        <taxon>Hypocreomycetidae</taxon>
        <taxon>Glomerellales</taxon>
        <taxon>Plectosphaerellaceae</taxon>
        <taxon>Verticillium</taxon>
    </lineage>
</organism>
<dbReference type="SUPFAM" id="SSF56112">
    <property type="entry name" value="Protein kinase-like (PK-like)"/>
    <property type="match status" value="1"/>
</dbReference>
<dbReference type="Pfam" id="PF01636">
    <property type="entry name" value="APH"/>
    <property type="match status" value="1"/>
</dbReference>
<name>A0A0G4L597_VERLO</name>